<name>A0A183AR94_9TREM</name>
<evidence type="ECO:0000313" key="3">
    <source>
        <dbReference type="Proteomes" id="UP000272942"/>
    </source>
</evidence>
<reference evidence="2 3" key="2">
    <citation type="submission" date="2018-11" db="EMBL/GenBank/DDBJ databases">
        <authorList>
            <consortium name="Pathogen Informatics"/>
        </authorList>
    </citation>
    <scope>NUCLEOTIDE SEQUENCE [LARGE SCALE GENOMIC DNA]</scope>
    <source>
        <strain evidence="2 3">Egypt</strain>
    </source>
</reference>
<organism evidence="4">
    <name type="scientific">Echinostoma caproni</name>
    <dbReference type="NCBI Taxonomy" id="27848"/>
    <lineage>
        <taxon>Eukaryota</taxon>
        <taxon>Metazoa</taxon>
        <taxon>Spiralia</taxon>
        <taxon>Lophotrochozoa</taxon>
        <taxon>Platyhelminthes</taxon>
        <taxon>Trematoda</taxon>
        <taxon>Digenea</taxon>
        <taxon>Plagiorchiida</taxon>
        <taxon>Echinostomata</taxon>
        <taxon>Echinostomatoidea</taxon>
        <taxon>Echinostomatidae</taxon>
        <taxon>Echinostoma</taxon>
    </lineage>
</organism>
<dbReference type="EMBL" id="UZAN01047483">
    <property type="protein sequence ID" value="VDP85447.1"/>
    <property type="molecule type" value="Genomic_DNA"/>
</dbReference>
<gene>
    <name evidence="2" type="ORF">ECPE_LOCUS9479</name>
</gene>
<evidence type="ECO:0000313" key="4">
    <source>
        <dbReference type="WBParaSite" id="ECPE_0000950801-mRNA-1"/>
    </source>
</evidence>
<evidence type="ECO:0000313" key="2">
    <source>
        <dbReference type="EMBL" id="VDP85447.1"/>
    </source>
</evidence>
<protein>
    <submittedName>
        <fullName evidence="4">SH2 domain-containing protein</fullName>
    </submittedName>
</protein>
<sequence>MFYTLLHKIANEYAYHVLTILHHQLTTKKKQPGSLQRPATEESNLLALGELPKPTRFRRSSFALTGERPTKLDVLVQEAAEHVTQVAASREAAKITFVVPSPSEVTEFQTNGCNTLDDDSDENSRKFSVATTISASDELTDNLCRSVSIRTPDGCFPVNDTEPQHKFVWHNTESFTHNPLSSELVRKYLALVATESSTPEPEILISVSPPSGSPAMFGNLPGIMQLATSTVSSMTMPVHQLRRAHAMNMHSSREKPLCSSFNDSCSSMRGSCLSDRHALTDTNYSSGVSDTEQWGPFGQQMGYQSDNYMRNAASEAKRLRMAGQRLEADFHRSTNSLPRSKKSRSRSKSGAPSIDSLPPAVTPASHRSSKFDLTHVYEGLPVVGLASSNATTSAAASVASSPPSRAPCVTPPCSPSTGFIDSDHQSSLGSTNGLGRLKLFFDHWKPHVAIDDDGGNYIYLDKQAQERRVNARASNVIAPVSF</sequence>
<keyword evidence="3" id="KW-1185">Reference proteome</keyword>
<dbReference type="Proteomes" id="UP000272942">
    <property type="component" value="Unassembled WGS sequence"/>
</dbReference>
<reference evidence="4" key="1">
    <citation type="submission" date="2016-06" db="UniProtKB">
        <authorList>
            <consortium name="WormBaseParasite"/>
        </authorList>
    </citation>
    <scope>IDENTIFICATION</scope>
</reference>
<dbReference type="OrthoDB" id="6275174at2759"/>
<dbReference type="WBParaSite" id="ECPE_0000950801-mRNA-1">
    <property type="protein sequence ID" value="ECPE_0000950801-mRNA-1"/>
    <property type="gene ID" value="ECPE_0000950801"/>
</dbReference>
<feature type="region of interest" description="Disordered" evidence="1">
    <location>
        <begin position="326"/>
        <end position="366"/>
    </location>
</feature>
<proteinExistence type="predicted"/>
<accession>A0A183AR94</accession>
<dbReference type="AlphaFoldDB" id="A0A183AR94"/>
<evidence type="ECO:0000256" key="1">
    <source>
        <dbReference type="SAM" id="MobiDB-lite"/>
    </source>
</evidence>